<dbReference type="SUPFAM" id="SSF75005">
    <property type="entry name" value="Arabinanase/levansucrase/invertase"/>
    <property type="match status" value="1"/>
</dbReference>
<organism evidence="1 2">
    <name type="scientific">Mesorhizobium retamae</name>
    <dbReference type="NCBI Taxonomy" id="2912854"/>
    <lineage>
        <taxon>Bacteria</taxon>
        <taxon>Pseudomonadati</taxon>
        <taxon>Pseudomonadota</taxon>
        <taxon>Alphaproteobacteria</taxon>
        <taxon>Hyphomicrobiales</taxon>
        <taxon>Phyllobacteriaceae</taxon>
        <taxon>Mesorhizobium</taxon>
    </lineage>
</organism>
<evidence type="ECO:0000313" key="2">
    <source>
        <dbReference type="Proteomes" id="UP001201701"/>
    </source>
</evidence>
<evidence type="ECO:0000313" key="1">
    <source>
        <dbReference type="EMBL" id="MCG7506282.1"/>
    </source>
</evidence>
<name>A0ABS9QFS6_9HYPH</name>
<dbReference type="RefSeq" id="WP_239366309.1">
    <property type="nucleotide sequence ID" value="NZ_JAKREW010000013.1"/>
</dbReference>
<dbReference type="InterPro" id="IPR023296">
    <property type="entry name" value="Glyco_hydro_beta-prop_sf"/>
</dbReference>
<dbReference type="Proteomes" id="UP001201701">
    <property type="component" value="Unassembled WGS sequence"/>
</dbReference>
<dbReference type="PANTHER" id="PTHR35279:SF1">
    <property type="entry name" value="ARABINANASE_LEVANSUCRASE_INVERTASE"/>
    <property type="match status" value="1"/>
</dbReference>
<protein>
    <submittedName>
        <fullName evidence="1">Glycosylase</fullName>
    </submittedName>
</protein>
<accession>A0ABS9QFS6</accession>
<dbReference type="PANTHER" id="PTHR35279">
    <property type="match status" value="1"/>
</dbReference>
<proteinExistence type="predicted"/>
<reference evidence="1 2" key="1">
    <citation type="submission" date="2022-02" db="EMBL/GenBank/DDBJ databases">
        <title>Draft genome sequence of Mezorhizobium retamae strain IRAMC:0171 isolated from Retama raetam nodules.</title>
        <authorList>
            <person name="Bengaied R."/>
            <person name="Sbissi I."/>
            <person name="Huber K."/>
            <person name="Ghodbane F."/>
            <person name="Nouioui I."/>
            <person name="Tarhouni M."/>
            <person name="Gtari M."/>
        </authorList>
    </citation>
    <scope>NUCLEOTIDE SEQUENCE [LARGE SCALE GENOMIC DNA]</scope>
    <source>
        <strain evidence="1 2">IRAMC:0171</strain>
    </source>
</reference>
<comment type="caution">
    <text evidence="1">The sequence shown here is derived from an EMBL/GenBank/DDBJ whole genome shotgun (WGS) entry which is preliminary data.</text>
</comment>
<dbReference type="Gene3D" id="2.115.10.20">
    <property type="entry name" value="Glycosyl hydrolase domain, family 43"/>
    <property type="match status" value="2"/>
</dbReference>
<dbReference type="EMBL" id="JAKREW010000013">
    <property type="protein sequence ID" value="MCG7506282.1"/>
    <property type="molecule type" value="Genomic_DNA"/>
</dbReference>
<gene>
    <name evidence="1" type="ORF">L4923_14750</name>
</gene>
<sequence length="324" mass="36806">MEFLWSKIGLIFSPRRLTDRPLWMNAFAQAPSTIIHDEFVRVYFSCRPPPEPNGQFSSYSAFVDLDRRDLTRIVRVADQPILPLGERGTFDEFGTYPVSVIRDGSAMFAYYGGWTRCASVPFDVAIGCARSDDGGRTFRKLGPGPVLSAAPDEPFILSGPKIRRFNDQLHLFYIAGRQWKIHDERPEPIYKIRSAISCNGVDWERLGRDLIPSRIEPDEAQASPDVIRIGDKYHMFFCYRRSANYRGSEGGYRIGYASSTDLIHWKRNDDLAGIAPSDTGWDEQMVSYPHVFEVDGQIYMAYLGNDVGREGFGLAKLERYGLSK</sequence>
<keyword evidence="2" id="KW-1185">Reference proteome</keyword>